<evidence type="ECO:0000256" key="1">
    <source>
        <dbReference type="SAM" id="MobiDB-lite"/>
    </source>
</evidence>
<gene>
    <name evidence="2" type="ORF">FA13DRAFT_1726013</name>
</gene>
<dbReference type="OrthoDB" id="3237371at2759"/>
<comment type="caution">
    <text evidence="2">The sequence shown here is derived from an EMBL/GenBank/DDBJ whole genome shotgun (WGS) entry which is preliminary data.</text>
</comment>
<evidence type="ECO:0000313" key="3">
    <source>
        <dbReference type="Proteomes" id="UP000298030"/>
    </source>
</evidence>
<dbReference type="AlphaFoldDB" id="A0A4Y7TWM7"/>
<dbReference type="Proteomes" id="UP000298030">
    <property type="component" value="Unassembled WGS sequence"/>
</dbReference>
<sequence>MKGDKTGHFSEENWGDYKKVVEKNGVSERVHVRRATVFAATIDAELDEECWKIIINAAKNLVPNSLDAADGADEATESEEEAVIIRDARFKRQTQAAPATPETPATGVQASSSSSLPLSSTA</sequence>
<dbReference type="EMBL" id="QPFP01000003">
    <property type="protein sequence ID" value="TEB38344.1"/>
    <property type="molecule type" value="Genomic_DNA"/>
</dbReference>
<proteinExistence type="predicted"/>
<feature type="region of interest" description="Disordered" evidence="1">
    <location>
        <begin position="89"/>
        <end position="122"/>
    </location>
</feature>
<keyword evidence="3" id="KW-1185">Reference proteome</keyword>
<protein>
    <submittedName>
        <fullName evidence="2">Uncharacterized protein</fullName>
    </submittedName>
</protein>
<feature type="compositionally biased region" description="Low complexity" evidence="1">
    <location>
        <begin position="93"/>
        <end position="122"/>
    </location>
</feature>
<accession>A0A4Y7TWM7</accession>
<name>A0A4Y7TWM7_COPMI</name>
<reference evidence="2 3" key="1">
    <citation type="journal article" date="2019" name="Nat. Ecol. Evol.">
        <title>Megaphylogeny resolves global patterns of mushroom evolution.</title>
        <authorList>
            <person name="Varga T."/>
            <person name="Krizsan K."/>
            <person name="Foldi C."/>
            <person name="Dima B."/>
            <person name="Sanchez-Garcia M."/>
            <person name="Sanchez-Ramirez S."/>
            <person name="Szollosi G.J."/>
            <person name="Szarkandi J.G."/>
            <person name="Papp V."/>
            <person name="Albert L."/>
            <person name="Andreopoulos W."/>
            <person name="Angelini C."/>
            <person name="Antonin V."/>
            <person name="Barry K.W."/>
            <person name="Bougher N.L."/>
            <person name="Buchanan P."/>
            <person name="Buyck B."/>
            <person name="Bense V."/>
            <person name="Catcheside P."/>
            <person name="Chovatia M."/>
            <person name="Cooper J."/>
            <person name="Damon W."/>
            <person name="Desjardin D."/>
            <person name="Finy P."/>
            <person name="Geml J."/>
            <person name="Haridas S."/>
            <person name="Hughes K."/>
            <person name="Justo A."/>
            <person name="Karasinski D."/>
            <person name="Kautmanova I."/>
            <person name="Kiss B."/>
            <person name="Kocsube S."/>
            <person name="Kotiranta H."/>
            <person name="LaButti K.M."/>
            <person name="Lechner B.E."/>
            <person name="Liimatainen K."/>
            <person name="Lipzen A."/>
            <person name="Lukacs Z."/>
            <person name="Mihaltcheva S."/>
            <person name="Morgado L.N."/>
            <person name="Niskanen T."/>
            <person name="Noordeloos M.E."/>
            <person name="Ohm R.A."/>
            <person name="Ortiz-Santana B."/>
            <person name="Ovrebo C."/>
            <person name="Racz N."/>
            <person name="Riley R."/>
            <person name="Savchenko A."/>
            <person name="Shiryaev A."/>
            <person name="Soop K."/>
            <person name="Spirin V."/>
            <person name="Szebenyi C."/>
            <person name="Tomsovsky M."/>
            <person name="Tulloss R.E."/>
            <person name="Uehling J."/>
            <person name="Grigoriev I.V."/>
            <person name="Vagvolgyi C."/>
            <person name="Papp T."/>
            <person name="Martin F.M."/>
            <person name="Miettinen O."/>
            <person name="Hibbett D.S."/>
            <person name="Nagy L.G."/>
        </authorList>
    </citation>
    <scope>NUCLEOTIDE SEQUENCE [LARGE SCALE GENOMIC DNA]</scope>
    <source>
        <strain evidence="2 3">FP101781</strain>
    </source>
</reference>
<organism evidence="2 3">
    <name type="scientific">Coprinellus micaceus</name>
    <name type="common">Glistening ink-cap mushroom</name>
    <name type="synonym">Coprinus micaceus</name>
    <dbReference type="NCBI Taxonomy" id="71717"/>
    <lineage>
        <taxon>Eukaryota</taxon>
        <taxon>Fungi</taxon>
        <taxon>Dikarya</taxon>
        <taxon>Basidiomycota</taxon>
        <taxon>Agaricomycotina</taxon>
        <taxon>Agaricomycetes</taxon>
        <taxon>Agaricomycetidae</taxon>
        <taxon>Agaricales</taxon>
        <taxon>Agaricineae</taxon>
        <taxon>Psathyrellaceae</taxon>
        <taxon>Coprinellus</taxon>
    </lineage>
</organism>
<evidence type="ECO:0000313" key="2">
    <source>
        <dbReference type="EMBL" id="TEB38344.1"/>
    </source>
</evidence>